<keyword evidence="7 11" id="KW-1133">Transmembrane helix</keyword>
<keyword evidence="2" id="KW-0813">Transport</keyword>
<accession>K2KG03</accession>
<keyword evidence="9 11" id="KW-0472">Membrane</keyword>
<feature type="transmembrane region" description="Helical" evidence="11">
    <location>
        <begin position="55"/>
        <end position="74"/>
    </location>
</feature>
<dbReference type="PANTHER" id="PTHR11537">
    <property type="entry name" value="VOLTAGE-GATED POTASSIUM CHANNEL"/>
    <property type="match status" value="1"/>
</dbReference>
<evidence type="ECO:0000256" key="1">
    <source>
        <dbReference type="ARBA" id="ARBA00004141"/>
    </source>
</evidence>
<evidence type="ECO:0000256" key="4">
    <source>
        <dbReference type="ARBA" id="ARBA00022692"/>
    </source>
</evidence>
<feature type="transmembrane region" description="Helical" evidence="11">
    <location>
        <begin position="109"/>
        <end position="127"/>
    </location>
</feature>
<evidence type="ECO:0000256" key="3">
    <source>
        <dbReference type="ARBA" id="ARBA00022538"/>
    </source>
</evidence>
<feature type="transmembrane region" description="Helical" evidence="11">
    <location>
        <begin position="147"/>
        <end position="168"/>
    </location>
</feature>
<keyword evidence="10" id="KW-0407">Ion channel</keyword>
<keyword evidence="4 11" id="KW-0812">Transmembrane</keyword>
<feature type="transmembrane region" description="Helical" evidence="11">
    <location>
        <begin position="206"/>
        <end position="227"/>
    </location>
</feature>
<feature type="transmembrane region" description="Helical" evidence="11">
    <location>
        <begin position="81"/>
        <end position="103"/>
    </location>
</feature>
<gene>
    <name evidence="13" type="ORF">B3C1_05085</name>
</gene>
<feature type="transmembrane region" description="Helical" evidence="11">
    <location>
        <begin position="21"/>
        <end position="43"/>
    </location>
</feature>
<proteinExistence type="predicted"/>
<evidence type="ECO:0000256" key="8">
    <source>
        <dbReference type="ARBA" id="ARBA00023065"/>
    </source>
</evidence>
<reference evidence="13 14" key="1">
    <citation type="journal article" date="2012" name="J. Bacteriol.">
        <title>Genome Sequence of Gallaecimonas xiamenensis Type Strain 3-C-1.</title>
        <authorList>
            <person name="Lai Q."/>
            <person name="Wang L."/>
            <person name="Wang W."/>
            <person name="Shao Z."/>
        </authorList>
    </citation>
    <scope>NUCLEOTIDE SEQUENCE [LARGE SCALE GENOMIC DNA]</scope>
    <source>
        <strain evidence="13 14">3-C-1</strain>
    </source>
</reference>
<keyword evidence="3" id="KW-0633">Potassium transport</keyword>
<keyword evidence="6" id="KW-0630">Potassium</keyword>
<evidence type="ECO:0000259" key="12">
    <source>
        <dbReference type="Pfam" id="PF00520"/>
    </source>
</evidence>
<keyword evidence="5" id="KW-0631">Potassium channel</keyword>
<feature type="domain" description="Ion transport" evidence="12">
    <location>
        <begin position="20"/>
        <end position="234"/>
    </location>
</feature>
<sequence>MTLKEKLNEVIFGYSTPAGRAFDVCLIVAIMLSVLAVMLDSVAGIHQRWQQELAFAEWAFTGLFTLEYLARLYCTQSRRKYLFSFYGLVDLLSIMPTYLALIIPGANTLLIVRVLRVLRVFRILKLMEYSEASRRLISAIVQSGPKIFVFFASLLGTITVFGALMYLIEGPQNGFTSIPRSMYWAVVTMTTVGYGDISPQTPLGQAVASVVMLLGYSVIAVPTGILTNEMAKQRYSKLCNECGRGGHEPDARFCRHCGARM</sequence>
<evidence type="ECO:0000313" key="14">
    <source>
        <dbReference type="Proteomes" id="UP000006755"/>
    </source>
</evidence>
<evidence type="ECO:0000256" key="7">
    <source>
        <dbReference type="ARBA" id="ARBA00022989"/>
    </source>
</evidence>
<evidence type="ECO:0000256" key="10">
    <source>
        <dbReference type="ARBA" id="ARBA00023303"/>
    </source>
</evidence>
<keyword evidence="8" id="KW-0406">Ion transport</keyword>
<dbReference type="EMBL" id="AMRI01000005">
    <property type="protein sequence ID" value="EKE76255.1"/>
    <property type="molecule type" value="Genomic_DNA"/>
</dbReference>
<protein>
    <submittedName>
        <fullName evidence="13">Ion transport protein</fullName>
    </submittedName>
</protein>
<dbReference type="PATRIC" id="fig|745411.4.peg.1010"/>
<dbReference type="GO" id="GO:0005249">
    <property type="term" value="F:voltage-gated potassium channel activity"/>
    <property type="evidence" value="ECO:0007669"/>
    <property type="project" value="InterPro"/>
</dbReference>
<evidence type="ECO:0000256" key="9">
    <source>
        <dbReference type="ARBA" id="ARBA00023136"/>
    </source>
</evidence>
<dbReference type="AlphaFoldDB" id="K2KG03"/>
<dbReference type="SUPFAM" id="SSF81324">
    <property type="entry name" value="Voltage-gated potassium channels"/>
    <property type="match status" value="1"/>
</dbReference>
<organism evidence="13 14">
    <name type="scientific">Gallaecimonas xiamenensis 3-C-1</name>
    <dbReference type="NCBI Taxonomy" id="745411"/>
    <lineage>
        <taxon>Bacteria</taxon>
        <taxon>Pseudomonadati</taxon>
        <taxon>Pseudomonadota</taxon>
        <taxon>Gammaproteobacteria</taxon>
        <taxon>Enterobacterales</taxon>
        <taxon>Gallaecimonadaceae</taxon>
        <taxon>Gallaecimonas</taxon>
    </lineage>
</organism>
<evidence type="ECO:0000256" key="11">
    <source>
        <dbReference type="SAM" id="Phobius"/>
    </source>
</evidence>
<comment type="subcellular location">
    <subcellularLocation>
        <location evidence="1">Membrane</location>
        <topology evidence="1">Multi-pass membrane protein</topology>
    </subcellularLocation>
</comment>
<evidence type="ECO:0000256" key="2">
    <source>
        <dbReference type="ARBA" id="ARBA00022448"/>
    </source>
</evidence>
<dbReference type="STRING" id="745411.B3C1_05085"/>
<evidence type="ECO:0000313" key="13">
    <source>
        <dbReference type="EMBL" id="EKE76255.1"/>
    </source>
</evidence>
<dbReference type="PRINTS" id="PR00169">
    <property type="entry name" value="KCHANNEL"/>
</dbReference>
<dbReference type="Proteomes" id="UP000006755">
    <property type="component" value="Unassembled WGS sequence"/>
</dbReference>
<keyword evidence="14" id="KW-1185">Reference proteome</keyword>
<dbReference type="GO" id="GO:0001508">
    <property type="term" value="P:action potential"/>
    <property type="evidence" value="ECO:0007669"/>
    <property type="project" value="TreeGrafter"/>
</dbReference>
<evidence type="ECO:0000256" key="5">
    <source>
        <dbReference type="ARBA" id="ARBA00022826"/>
    </source>
</evidence>
<name>K2KG03_9GAMM</name>
<evidence type="ECO:0000256" key="6">
    <source>
        <dbReference type="ARBA" id="ARBA00022958"/>
    </source>
</evidence>
<dbReference type="OrthoDB" id="9799090at2"/>
<dbReference type="PANTHER" id="PTHR11537:SF254">
    <property type="entry name" value="POTASSIUM VOLTAGE-GATED CHANNEL PROTEIN SHAB"/>
    <property type="match status" value="1"/>
</dbReference>
<dbReference type="RefSeq" id="WP_008483363.1">
    <property type="nucleotide sequence ID" value="NZ_AMRI01000005.1"/>
</dbReference>
<dbReference type="Gene3D" id="1.10.287.70">
    <property type="match status" value="1"/>
</dbReference>
<dbReference type="eggNOG" id="COG2126">
    <property type="taxonomic scope" value="Bacteria"/>
</dbReference>
<comment type="caution">
    <text evidence="13">The sequence shown here is derived from an EMBL/GenBank/DDBJ whole genome shotgun (WGS) entry which is preliminary data.</text>
</comment>
<dbReference type="GO" id="GO:0008076">
    <property type="term" value="C:voltage-gated potassium channel complex"/>
    <property type="evidence" value="ECO:0007669"/>
    <property type="project" value="InterPro"/>
</dbReference>
<dbReference type="Pfam" id="PF00520">
    <property type="entry name" value="Ion_trans"/>
    <property type="match status" value="1"/>
</dbReference>
<dbReference type="InterPro" id="IPR028325">
    <property type="entry name" value="VG_K_chnl"/>
</dbReference>
<dbReference type="InterPro" id="IPR005821">
    <property type="entry name" value="Ion_trans_dom"/>
</dbReference>